<dbReference type="InterPro" id="IPR050129">
    <property type="entry name" value="Zn_alcohol_dh"/>
</dbReference>
<keyword evidence="1 4" id="KW-0479">Metal-binding</keyword>
<protein>
    <submittedName>
        <fullName evidence="7">Zinc-binding alcohol dehydrogenase family protein</fullName>
    </submittedName>
</protein>
<keyword evidence="5" id="KW-0812">Transmembrane</keyword>
<keyword evidence="5" id="KW-1133">Transmembrane helix</keyword>
<gene>
    <name evidence="7" type="ORF">ENV30_09035</name>
</gene>
<comment type="similarity">
    <text evidence="4">Belongs to the zinc-containing alcohol dehydrogenase family.</text>
</comment>
<dbReference type="GO" id="GO:0008270">
    <property type="term" value="F:zinc ion binding"/>
    <property type="evidence" value="ECO:0007669"/>
    <property type="project" value="InterPro"/>
</dbReference>
<dbReference type="Pfam" id="PF00107">
    <property type="entry name" value="ADH_zinc_N"/>
    <property type="match status" value="1"/>
</dbReference>
<keyword evidence="5" id="KW-0472">Membrane</keyword>
<organism evidence="7">
    <name type="scientific">Candidatus Caldatribacterium californiense</name>
    <dbReference type="NCBI Taxonomy" id="1454726"/>
    <lineage>
        <taxon>Bacteria</taxon>
        <taxon>Pseudomonadati</taxon>
        <taxon>Atribacterota</taxon>
        <taxon>Atribacteria</taxon>
        <taxon>Atribacterales</taxon>
        <taxon>Candidatus Caldatribacteriaceae</taxon>
        <taxon>Candidatus Caldatribacterium</taxon>
    </lineage>
</organism>
<sequence>MKAVVVPRPGVLTVEEREVPHLGQEDGVLVRVRAGGICGTDLHIYHGTSPVATYPRVIGHEFVGEVVEIGWRVTRVKRGDRVAVEPIMYCGQCYPCRTGRPNVCERLEVLGVHRDGGFQEYVVVPERNLHPFSGNLSWEEAALIEPFTIAAQVADRGMVQEGDRVLILGAGPIGLCILVYLSFLGALCGVADIIPERLERARELGAVFVVDMKASSPEDAVLHYFPEGASVVIDAVGLPETFEQAVQLVSRAGRVVVLGFHTTPSAIPQALVTLRELTIVGSRLQARKFPRVVELFEKKRLHPRKLISHVFPLSEVHRAFALLEHHPEATCKVVLTM</sequence>
<dbReference type="AlphaFoldDB" id="A0A7V3YI46"/>
<feature type="domain" description="Enoyl reductase (ER)" evidence="6">
    <location>
        <begin position="10"/>
        <end position="335"/>
    </location>
</feature>
<evidence type="ECO:0000256" key="5">
    <source>
        <dbReference type="SAM" id="Phobius"/>
    </source>
</evidence>
<dbReference type="Pfam" id="PF08240">
    <property type="entry name" value="ADH_N"/>
    <property type="match status" value="1"/>
</dbReference>
<dbReference type="SUPFAM" id="SSF51735">
    <property type="entry name" value="NAD(P)-binding Rossmann-fold domains"/>
    <property type="match status" value="1"/>
</dbReference>
<dbReference type="EMBL" id="DTFV01000127">
    <property type="protein sequence ID" value="HGI31430.1"/>
    <property type="molecule type" value="Genomic_DNA"/>
</dbReference>
<dbReference type="PROSITE" id="PS00059">
    <property type="entry name" value="ADH_ZINC"/>
    <property type="match status" value="1"/>
</dbReference>
<dbReference type="CDD" id="cd08261">
    <property type="entry name" value="Zn_ADH7"/>
    <property type="match status" value="1"/>
</dbReference>
<reference evidence="7" key="1">
    <citation type="journal article" date="2020" name="mSystems">
        <title>Genome- and Community-Level Interaction Insights into Carbon Utilization and Element Cycling Functions of Hydrothermarchaeota in Hydrothermal Sediment.</title>
        <authorList>
            <person name="Zhou Z."/>
            <person name="Liu Y."/>
            <person name="Xu W."/>
            <person name="Pan J."/>
            <person name="Luo Z.H."/>
            <person name="Li M."/>
        </authorList>
    </citation>
    <scope>NUCLEOTIDE SEQUENCE [LARGE SCALE GENOMIC DNA]</scope>
    <source>
        <strain evidence="7">SpSt-747</strain>
    </source>
</reference>
<dbReference type="InterPro" id="IPR011032">
    <property type="entry name" value="GroES-like_sf"/>
</dbReference>
<dbReference type="PANTHER" id="PTHR43401:SF2">
    <property type="entry name" value="L-THREONINE 3-DEHYDROGENASE"/>
    <property type="match status" value="1"/>
</dbReference>
<evidence type="ECO:0000313" key="7">
    <source>
        <dbReference type="EMBL" id="HGI31430.1"/>
    </source>
</evidence>
<evidence type="ECO:0000256" key="2">
    <source>
        <dbReference type="ARBA" id="ARBA00022833"/>
    </source>
</evidence>
<feature type="transmembrane region" description="Helical" evidence="5">
    <location>
        <begin position="165"/>
        <end position="187"/>
    </location>
</feature>
<dbReference type="SMART" id="SM00829">
    <property type="entry name" value="PKS_ER"/>
    <property type="match status" value="1"/>
</dbReference>
<evidence type="ECO:0000256" key="3">
    <source>
        <dbReference type="ARBA" id="ARBA00023002"/>
    </source>
</evidence>
<proteinExistence type="inferred from homology"/>
<dbReference type="Gene3D" id="3.40.50.720">
    <property type="entry name" value="NAD(P)-binding Rossmann-like Domain"/>
    <property type="match status" value="1"/>
</dbReference>
<dbReference type="GO" id="GO:0016616">
    <property type="term" value="F:oxidoreductase activity, acting on the CH-OH group of donors, NAD or NADP as acceptor"/>
    <property type="evidence" value="ECO:0007669"/>
    <property type="project" value="UniProtKB-ARBA"/>
</dbReference>
<evidence type="ECO:0000256" key="4">
    <source>
        <dbReference type="RuleBase" id="RU361277"/>
    </source>
</evidence>
<comment type="caution">
    <text evidence="7">The sequence shown here is derived from an EMBL/GenBank/DDBJ whole genome shotgun (WGS) entry which is preliminary data.</text>
</comment>
<accession>A0A7V3YI46</accession>
<evidence type="ECO:0000259" key="6">
    <source>
        <dbReference type="SMART" id="SM00829"/>
    </source>
</evidence>
<dbReference type="PANTHER" id="PTHR43401">
    <property type="entry name" value="L-THREONINE 3-DEHYDROGENASE"/>
    <property type="match status" value="1"/>
</dbReference>
<dbReference type="InterPro" id="IPR036291">
    <property type="entry name" value="NAD(P)-bd_dom_sf"/>
</dbReference>
<dbReference type="InterPro" id="IPR020843">
    <property type="entry name" value="ER"/>
</dbReference>
<keyword evidence="2 4" id="KW-0862">Zinc</keyword>
<dbReference type="InterPro" id="IPR013149">
    <property type="entry name" value="ADH-like_C"/>
</dbReference>
<keyword evidence="3" id="KW-0560">Oxidoreductase</keyword>
<name>A0A7V3YI46_9BACT</name>
<dbReference type="Gene3D" id="3.90.180.10">
    <property type="entry name" value="Medium-chain alcohol dehydrogenases, catalytic domain"/>
    <property type="match status" value="1"/>
</dbReference>
<dbReference type="InterPro" id="IPR002328">
    <property type="entry name" value="ADH_Zn_CS"/>
</dbReference>
<evidence type="ECO:0000256" key="1">
    <source>
        <dbReference type="ARBA" id="ARBA00022723"/>
    </source>
</evidence>
<comment type="cofactor">
    <cofactor evidence="4">
        <name>Zn(2+)</name>
        <dbReference type="ChEBI" id="CHEBI:29105"/>
    </cofactor>
</comment>
<dbReference type="InterPro" id="IPR013154">
    <property type="entry name" value="ADH-like_N"/>
</dbReference>
<dbReference type="SUPFAM" id="SSF50129">
    <property type="entry name" value="GroES-like"/>
    <property type="match status" value="1"/>
</dbReference>